<evidence type="ECO:0000313" key="2">
    <source>
        <dbReference type="EMBL" id="KIN93808.1"/>
    </source>
</evidence>
<reference evidence="3 4" key="1">
    <citation type="submission" date="2014-04" db="EMBL/GenBank/DDBJ databases">
        <authorList>
            <consortium name="DOE Joint Genome Institute"/>
            <person name="Kuo A."/>
            <person name="Kohler A."/>
            <person name="Costa M.D."/>
            <person name="Nagy L.G."/>
            <person name="Floudas D."/>
            <person name="Copeland A."/>
            <person name="Barry K.W."/>
            <person name="Cichocki N."/>
            <person name="Veneault-Fourrey C."/>
            <person name="LaButti K."/>
            <person name="Lindquist E.A."/>
            <person name="Lipzen A."/>
            <person name="Lundell T."/>
            <person name="Morin E."/>
            <person name="Murat C."/>
            <person name="Sun H."/>
            <person name="Tunlid A."/>
            <person name="Henrissat B."/>
            <person name="Grigoriev I.V."/>
            <person name="Hibbett D.S."/>
            <person name="Martin F."/>
            <person name="Nordberg H.P."/>
            <person name="Cantor M.N."/>
            <person name="Hua S.X."/>
        </authorList>
    </citation>
    <scope>NUCLEOTIDE SEQUENCE [LARGE SCALE GENOMIC DNA]</scope>
    <source>
        <strain evidence="3 4">Marx 270</strain>
    </source>
</reference>
<evidence type="ECO:0000313" key="3">
    <source>
        <dbReference type="EMBL" id="KIN94933.1"/>
    </source>
</evidence>
<reference evidence="4" key="2">
    <citation type="submission" date="2015-01" db="EMBL/GenBank/DDBJ databases">
        <title>Evolutionary Origins and Diversification of the Mycorrhizal Mutualists.</title>
        <authorList>
            <consortium name="DOE Joint Genome Institute"/>
            <consortium name="Mycorrhizal Genomics Consortium"/>
            <person name="Kohler A."/>
            <person name="Kuo A."/>
            <person name="Nagy L.G."/>
            <person name="Floudas D."/>
            <person name="Copeland A."/>
            <person name="Barry K.W."/>
            <person name="Cichocki N."/>
            <person name="Veneault-Fourrey C."/>
            <person name="LaButti K."/>
            <person name="Lindquist E.A."/>
            <person name="Lipzen A."/>
            <person name="Lundell T."/>
            <person name="Morin E."/>
            <person name="Murat C."/>
            <person name="Riley R."/>
            <person name="Ohm R."/>
            <person name="Sun H."/>
            <person name="Tunlid A."/>
            <person name="Henrissat B."/>
            <person name="Grigoriev I.V."/>
            <person name="Hibbett D.S."/>
            <person name="Martin F."/>
        </authorList>
    </citation>
    <scope>NUCLEOTIDE SEQUENCE [LARGE SCALE GENOMIC DNA]</scope>
    <source>
        <strain evidence="2 4">Marx 270</strain>
    </source>
</reference>
<dbReference type="AlphaFoldDB" id="A0A0C3NHL3"/>
<feature type="region of interest" description="Disordered" evidence="1">
    <location>
        <begin position="52"/>
        <end position="76"/>
    </location>
</feature>
<reference evidence="3" key="3">
    <citation type="submission" date="2015-02" db="EMBL/GenBank/DDBJ databases">
        <title>Evolutionary Origins and Diversification of the Mycorrhizal Mutualists.</title>
        <authorList>
            <consortium name="DOE Joint Genome Institute"/>
            <consortium name="Mycorrhizal Genomics Consortium"/>
            <person name="Kohler A."/>
            <person name="Kuo A."/>
            <person name="Nagy L.G."/>
            <person name="Floudas D."/>
            <person name="Copeland A."/>
            <person name="Barry K.W."/>
            <person name="Cichocki N."/>
            <person name="Veneault-Fourrey C."/>
            <person name="LaButti K."/>
            <person name="Lindquist E.A."/>
            <person name="Lipzen A."/>
            <person name="Lundell T."/>
            <person name="Morin E."/>
            <person name="Murat C."/>
            <person name="Riley R."/>
            <person name="Ohm R."/>
            <person name="Sun H."/>
            <person name="Tunlid A."/>
            <person name="Henrissat B."/>
            <person name="Grigoriev I.V."/>
            <person name="Hibbett D.S."/>
            <person name="Martin F."/>
        </authorList>
    </citation>
    <scope>NUCLEOTIDE SEQUENCE</scope>
    <source>
        <strain evidence="3">Marx 270</strain>
    </source>
</reference>
<organism evidence="3 4">
    <name type="scientific">Pisolithus tinctorius Marx 270</name>
    <dbReference type="NCBI Taxonomy" id="870435"/>
    <lineage>
        <taxon>Eukaryota</taxon>
        <taxon>Fungi</taxon>
        <taxon>Dikarya</taxon>
        <taxon>Basidiomycota</taxon>
        <taxon>Agaricomycotina</taxon>
        <taxon>Agaricomycetes</taxon>
        <taxon>Agaricomycetidae</taxon>
        <taxon>Boletales</taxon>
        <taxon>Sclerodermatineae</taxon>
        <taxon>Pisolithaceae</taxon>
        <taxon>Pisolithus</taxon>
    </lineage>
</organism>
<protein>
    <submittedName>
        <fullName evidence="3">Uncharacterized protein</fullName>
    </submittedName>
</protein>
<dbReference type="EMBL" id="KN832133">
    <property type="protein sequence ID" value="KIN93808.1"/>
    <property type="molecule type" value="Genomic_DNA"/>
</dbReference>
<accession>A0A0C3NHL3</accession>
<evidence type="ECO:0000313" key="4">
    <source>
        <dbReference type="Proteomes" id="UP000054217"/>
    </source>
</evidence>
<dbReference type="Proteomes" id="UP000054217">
    <property type="component" value="Unassembled WGS sequence"/>
</dbReference>
<proteinExistence type="predicted"/>
<dbReference type="OrthoDB" id="2705990at2759"/>
<gene>
    <name evidence="3" type="ORF">M404DRAFT_1007944</name>
    <name evidence="2" type="ORF">M404DRAFT_1008719</name>
</gene>
<name>A0A0C3NHL3_PISTI</name>
<dbReference type="EMBL" id="KN832082">
    <property type="protein sequence ID" value="KIN94933.1"/>
    <property type="molecule type" value="Genomic_DNA"/>
</dbReference>
<dbReference type="HOGENOM" id="CLU_2655469_0_0_1"/>
<keyword evidence="4" id="KW-1185">Reference proteome</keyword>
<sequence length="76" mass="8503">MLAFGHYTPLICLALTSCRVPSQLLRAPPMHMRSENYVISWNSTFIRPSIQGRQCGSHADSPLMKKDSSEARGVVR</sequence>
<evidence type="ECO:0000256" key="1">
    <source>
        <dbReference type="SAM" id="MobiDB-lite"/>
    </source>
</evidence>